<name>A0A2I9D286_9DEIO</name>
<dbReference type="Proteomes" id="UP000236569">
    <property type="component" value="Unassembled WGS sequence"/>
</dbReference>
<comment type="caution">
    <text evidence="11">The sequence shown here is derived from an EMBL/GenBank/DDBJ whole genome shotgun (WGS) entry which is preliminary data.</text>
</comment>
<sequence length="551" mass="60322">MNQTLFDHLETVRRGAKTTVRQKRTPSTYQRTILEDVAQGVRAVTVEAGPGSGKTALLEMIAALILELGLLPAGEKAAFLAFNKDIVGTLKKVIPPEFDVRTVSSLGHLICTQNLSGLKFEPRKYDDLIREIVCEARVASPAARRELTERLGACVELHVGHALGLEPQLQDWAEAMDAVDAPILGAETALHTLTLKVLRRGLKLLQDGQVLSFLDQVLAPGVFGWRLSTPYRFLLVDELQDLSRAQLALLQAATDEHTRVVGVGDQSQSIYGFNGADQDSMRHFTELFGAMRRPLSITYRCPWRHVALAQPFGQALEAAPGAPGGTLDDLSGEEFLALARPGDLVLCRTNAPLVDWCYRLVVTGIPAIVRGRDLARSLVAFARDAASFDGTKPQRDQVQDRLPLTDITGRLNGYATFLAEQLTREAEREGRDPGLRLAGLADRLSAITRVLDAGGAQTLGQLVADIRLLFQGDPERSVVLSTVHRAKGQEAERVFILEPDLLPHPKARTPQALQAERCLQFVAFTRSRRDLFFVDAEHSPIPAGVRAREGG</sequence>
<comment type="catalytic activity">
    <reaction evidence="8">
        <text>ATP + H2O = ADP + phosphate + H(+)</text>
        <dbReference type="Rhea" id="RHEA:13065"/>
        <dbReference type="ChEBI" id="CHEBI:15377"/>
        <dbReference type="ChEBI" id="CHEBI:15378"/>
        <dbReference type="ChEBI" id="CHEBI:30616"/>
        <dbReference type="ChEBI" id="CHEBI:43474"/>
        <dbReference type="ChEBI" id="CHEBI:456216"/>
        <dbReference type="EC" id="5.6.2.4"/>
    </reaction>
</comment>
<evidence type="ECO:0000256" key="2">
    <source>
        <dbReference type="ARBA" id="ARBA00022801"/>
    </source>
</evidence>
<dbReference type="Gene3D" id="1.10.486.10">
    <property type="entry name" value="PCRA, domain 4"/>
    <property type="match status" value="1"/>
</dbReference>
<dbReference type="GO" id="GO:0016887">
    <property type="term" value="F:ATP hydrolysis activity"/>
    <property type="evidence" value="ECO:0007669"/>
    <property type="project" value="RHEA"/>
</dbReference>
<proteinExistence type="predicted"/>
<dbReference type="AlphaFoldDB" id="A0A2I9D286"/>
<keyword evidence="2 9" id="KW-0378">Hydrolase</keyword>
<dbReference type="PANTHER" id="PTHR11070:SF2">
    <property type="entry name" value="ATP-DEPENDENT DNA HELICASE SRS2"/>
    <property type="match status" value="1"/>
</dbReference>
<dbReference type="InterPro" id="IPR014016">
    <property type="entry name" value="UvrD-like_ATP-bd"/>
</dbReference>
<dbReference type="RefSeq" id="WP_103128070.1">
    <property type="nucleotide sequence ID" value="NZ_BFAG01000002.1"/>
</dbReference>
<keyword evidence="1 9" id="KW-0547">Nucleotide-binding</keyword>
<dbReference type="Gene3D" id="3.40.50.300">
    <property type="entry name" value="P-loop containing nucleotide triphosphate hydrolases"/>
    <property type="match status" value="2"/>
</dbReference>
<protein>
    <recommendedName>
        <fullName evidence="7">DNA 3'-5' helicase</fullName>
        <ecNumber evidence="7">5.6.2.4</ecNumber>
    </recommendedName>
</protein>
<dbReference type="OrthoDB" id="9810135at2"/>
<evidence type="ECO:0000256" key="4">
    <source>
        <dbReference type="ARBA" id="ARBA00022840"/>
    </source>
</evidence>
<dbReference type="GO" id="GO:0003677">
    <property type="term" value="F:DNA binding"/>
    <property type="evidence" value="ECO:0007669"/>
    <property type="project" value="InterPro"/>
</dbReference>
<dbReference type="InterPro" id="IPR014017">
    <property type="entry name" value="DNA_helicase_UvrD-like_C"/>
</dbReference>
<evidence type="ECO:0000256" key="9">
    <source>
        <dbReference type="PROSITE-ProRule" id="PRU00560"/>
    </source>
</evidence>
<evidence type="ECO:0000256" key="1">
    <source>
        <dbReference type="ARBA" id="ARBA00022741"/>
    </source>
</evidence>
<dbReference type="PROSITE" id="PS51198">
    <property type="entry name" value="UVRD_HELICASE_ATP_BIND"/>
    <property type="match status" value="1"/>
</dbReference>
<keyword evidence="12" id="KW-1185">Reference proteome</keyword>
<dbReference type="Pfam" id="PF00580">
    <property type="entry name" value="UvrD-helicase"/>
    <property type="match status" value="1"/>
</dbReference>
<gene>
    <name evidence="11" type="ORF">DAERI_020163</name>
</gene>
<accession>A0A2I9D286</accession>
<dbReference type="GO" id="GO:0005524">
    <property type="term" value="F:ATP binding"/>
    <property type="evidence" value="ECO:0007669"/>
    <property type="project" value="UniProtKB-UniRule"/>
</dbReference>
<keyword evidence="3 9" id="KW-0347">Helicase</keyword>
<dbReference type="InterPro" id="IPR027417">
    <property type="entry name" value="P-loop_NTPase"/>
</dbReference>
<dbReference type="GO" id="GO:0000725">
    <property type="term" value="P:recombinational repair"/>
    <property type="evidence" value="ECO:0007669"/>
    <property type="project" value="TreeGrafter"/>
</dbReference>
<evidence type="ECO:0000256" key="8">
    <source>
        <dbReference type="ARBA" id="ARBA00048988"/>
    </source>
</evidence>
<evidence type="ECO:0000256" key="3">
    <source>
        <dbReference type="ARBA" id="ARBA00022806"/>
    </source>
</evidence>
<organism evidence="11 12">
    <name type="scientific">Deinococcus aerius</name>
    <dbReference type="NCBI Taxonomy" id="200253"/>
    <lineage>
        <taxon>Bacteria</taxon>
        <taxon>Thermotogati</taxon>
        <taxon>Deinococcota</taxon>
        <taxon>Deinococci</taxon>
        <taxon>Deinococcales</taxon>
        <taxon>Deinococcaceae</taxon>
        <taxon>Deinococcus</taxon>
    </lineage>
</organism>
<evidence type="ECO:0000256" key="5">
    <source>
        <dbReference type="ARBA" id="ARBA00023235"/>
    </source>
</evidence>
<feature type="domain" description="UvrD-like helicase ATP-binding" evidence="10">
    <location>
        <begin position="27"/>
        <end position="302"/>
    </location>
</feature>
<keyword evidence="5" id="KW-0413">Isomerase</keyword>
<evidence type="ECO:0000313" key="11">
    <source>
        <dbReference type="EMBL" id="GBF04566.1"/>
    </source>
</evidence>
<evidence type="ECO:0000256" key="7">
    <source>
        <dbReference type="ARBA" id="ARBA00034808"/>
    </source>
</evidence>
<dbReference type="EMBL" id="BFAG01000002">
    <property type="protein sequence ID" value="GBF04566.1"/>
    <property type="molecule type" value="Genomic_DNA"/>
</dbReference>
<dbReference type="SUPFAM" id="SSF52540">
    <property type="entry name" value="P-loop containing nucleoside triphosphate hydrolases"/>
    <property type="match status" value="1"/>
</dbReference>
<dbReference type="GO" id="GO:0043138">
    <property type="term" value="F:3'-5' DNA helicase activity"/>
    <property type="evidence" value="ECO:0007669"/>
    <property type="project" value="UniProtKB-EC"/>
</dbReference>
<evidence type="ECO:0000259" key="10">
    <source>
        <dbReference type="PROSITE" id="PS51198"/>
    </source>
</evidence>
<dbReference type="EC" id="5.6.2.4" evidence="7"/>
<reference evidence="12" key="1">
    <citation type="submission" date="2018-01" db="EMBL/GenBank/DDBJ databases">
        <title>Draft Genome Sequence of the Radioresistant Bacterium Deinococcus aerius TR0125, Isolated from the Higher Atmosphere above Japan.</title>
        <authorList>
            <person name="Satoh K."/>
            <person name="Arai H."/>
            <person name="Sanzen T."/>
            <person name="Kawaguchi Y."/>
            <person name="Hayashi H."/>
            <person name="Yokobori S."/>
            <person name="Yamagishi A."/>
            <person name="Oono Y."/>
            <person name="Narumi I."/>
        </authorList>
    </citation>
    <scope>NUCLEOTIDE SEQUENCE [LARGE SCALE GENOMIC DNA]</scope>
    <source>
        <strain evidence="12">TR0125</strain>
    </source>
</reference>
<feature type="binding site" evidence="9">
    <location>
        <begin position="48"/>
        <end position="55"/>
    </location>
    <ligand>
        <name>ATP</name>
        <dbReference type="ChEBI" id="CHEBI:30616"/>
    </ligand>
</feature>
<keyword evidence="4 9" id="KW-0067">ATP-binding</keyword>
<dbReference type="PANTHER" id="PTHR11070">
    <property type="entry name" value="UVRD / RECB / PCRA DNA HELICASE FAMILY MEMBER"/>
    <property type="match status" value="1"/>
</dbReference>
<evidence type="ECO:0000256" key="6">
    <source>
        <dbReference type="ARBA" id="ARBA00034617"/>
    </source>
</evidence>
<dbReference type="InterPro" id="IPR000212">
    <property type="entry name" value="DNA_helicase_UvrD/REP"/>
</dbReference>
<comment type="catalytic activity">
    <reaction evidence="6">
        <text>Couples ATP hydrolysis with the unwinding of duplex DNA by translocating in the 3'-5' direction.</text>
        <dbReference type="EC" id="5.6.2.4"/>
    </reaction>
</comment>
<dbReference type="Pfam" id="PF13361">
    <property type="entry name" value="UvrD_C"/>
    <property type="match status" value="1"/>
</dbReference>
<evidence type="ECO:0000313" key="12">
    <source>
        <dbReference type="Proteomes" id="UP000236569"/>
    </source>
</evidence>